<dbReference type="Gene3D" id="3.60.10.10">
    <property type="entry name" value="Endonuclease/exonuclease/phosphatase"/>
    <property type="match status" value="1"/>
</dbReference>
<evidence type="ECO:0000256" key="5">
    <source>
        <dbReference type="PIRSR" id="PIRSR604808-1"/>
    </source>
</evidence>
<dbReference type="InterPro" id="IPR004808">
    <property type="entry name" value="AP_endonuc_1"/>
</dbReference>
<dbReference type="PANTHER" id="PTHR22748">
    <property type="entry name" value="AP ENDONUCLEASE"/>
    <property type="match status" value="1"/>
</dbReference>
<feature type="binding site" evidence="6">
    <location>
        <position position="38"/>
    </location>
    <ligand>
        <name>Mg(2+)</name>
        <dbReference type="ChEBI" id="CHEBI:18420"/>
        <label>1</label>
    </ligand>
</feature>
<feature type="binding site" evidence="6">
    <location>
        <position position="291"/>
    </location>
    <ligand>
        <name>Mg(2+)</name>
        <dbReference type="ChEBI" id="CHEBI:18420"/>
        <label>1</label>
    </ligand>
</feature>
<accession>A0A1X0Q6E5</accession>
<gene>
    <name evidence="9" type="primary">APN2</name>
    <name evidence="9" type="ORF">HERIO_2574</name>
</gene>
<dbReference type="SUPFAM" id="SSF56219">
    <property type="entry name" value="DNase I-like"/>
    <property type="match status" value="1"/>
</dbReference>
<feature type="binding site" evidence="6">
    <location>
        <position position="155"/>
    </location>
    <ligand>
        <name>Mg(2+)</name>
        <dbReference type="ChEBI" id="CHEBI:18420"/>
        <label>1</label>
    </ligand>
</feature>
<dbReference type="AlphaFoldDB" id="A0A1X0Q6E5"/>
<evidence type="ECO:0000256" key="6">
    <source>
        <dbReference type="PIRSR" id="PIRSR604808-2"/>
    </source>
</evidence>
<sequence>MKIMSFNINGLRAFESKCGGDINAWFNKMNCDIYCLQELKGSKVPFEKYKFLKDYYSLLSFHDIKGKHGVGTFLKKKTTFCSKSVEIVKGRILKSYHGNFILYNCYMPYYNGNKDMLVDDYKENEEFEDKIKSVYQSLEKDFIKHCDEKVIILGDLNAAYQLKDIFLYQQEYKKILTQGEKISYSIPLESNLITKINPSVLELPYEFKNFKSLLEYFFIVWQRKWLKNFIEKYNLIDSFRMFDQRTNIYTCWNIEKRLRPKNLGSRIDLILCNFKEVNYSSILNRIIGSDHCPVVTDFLVEKYEDNKNNLVNKEKNTLVNYLRKK</sequence>
<evidence type="ECO:0000256" key="7">
    <source>
        <dbReference type="PIRSR" id="PIRSR604808-3"/>
    </source>
</evidence>
<dbReference type="VEuPathDB" id="MicrosporidiaDB:HERIO_2574"/>
<comment type="cofactor">
    <cofactor evidence="6">
        <name>Mg(2+)</name>
        <dbReference type="ChEBI" id="CHEBI:18420"/>
    </cofactor>
    <cofactor evidence="6">
        <name>Mn(2+)</name>
        <dbReference type="ChEBI" id="CHEBI:29035"/>
    </cofactor>
    <text evidence="6">Probably binds two magnesium or manganese ions per subunit.</text>
</comment>
<evidence type="ECO:0000256" key="1">
    <source>
        <dbReference type="ARBA" id="ARBA00007092"/>
    </source>
</evidence>
<evidence type="ECO:0000259" key="8">
    <source>
        <dbReference type="Pfam" id="PF03372"/>
    </source>
</evidence>
<feature type="binding site" evidence="6">
    <location>
        <position position="290"/>
    </location>
    <ligand>
        <name>Mg(2+)</name>
        <dbReference type="ChEBI" id="CHEBI:18420"/>
        <label>1</label>
    </ligand>
</feature>
<dbReference type="GO" id="GO:0003906">
    <property type="term" value="F:DNA-(apurinic or apyrimidinic site) endonuclease activity"/>
    <property type="evidence" value="ECO:0007669"/>
    <property type="project" value="TreeGrafter"/>
</dbReference>
<evidence type="ECO:0000256" key="3">
    <source>
        <dbReference type="ARBA" id="ARBA00022801"/>
    </source>
</evidence>
<dbReference type="GO" id="GO:0005634">
    <property type="term" value="C:nucleus"/>
    <property type="evidence" value="ECO:0007669"/>
    <property type="project" value="TreeGrafter"/>
</dbReference>
<dbReference type="GO" id="GO:0008081">
    <property type="term" value="F:phosphoric diester hydrolase activity"/>
    <property type="evidence" value="ECO:0007669"/>
    <property type="project" value="TreeGrafter"/>
</dbReference>
<comment type="caution">
    <text evidence="9">The sequence shown here is derived from an EMBL/GenBank/DDBJ whole genome shotgun (WGS) entry which is preliminary data.</text>
</comment>
<keyword evidence="3" id="KW-0378">Hydrolase</keyword>
<feature type="active site" description="Proton acceptor" evidence="5">
    <location>
        <position position="291"/>
    </location>
</feature>
<keyword evidence="6" id="KW-0464">Manganese</keyword>
<protein>
    <submittedName>
        <fullName evidence="9">APN2</fullName>
    </submittedName>
</protein>
<dbReference type="PROSITE" id="PS51435">
    <property type="entry name" value="AP_NUCLEASE_F1_4"/>
    <property type="match status" value="1"/>
</dbReference>
<dbReference type="InterPro" id="IPR036691">
    <property type="entry name" value="Endo/exonu/phosph_ase_sf"/>
</dbReference>
<dbReference type="VEuPathDB" id="MicrosporidiaDB:A0H76_2418"/>
<feature type="binding site" evidence="6">
    <location>
        <position position="7"/>
    </location>
    <ligand>
        <name>Mg(2+)</name>
        <dbReference type="ChEBI" id="CHEBI:18420"/>
        <label>1</label>
    </ligand>
</feature>
<keyword evidence="2 6" id="KW-0479">Metal-binding</keyword>
<dbReference type="GO" id="GO:0046872">
    <property type="term" value="F:metal ion binding"/>
    <property type="evidence" value="ECO:0007669"/>
    <property type="project" value="UniProtKB-KW"/>
</dbReference>
<keyword evidence="4 6" id="KW-0460">Magnesium</keyword>
<name>A0A1X0Q6E5_9MICR</name>
<feature type="site" description="Important for catalytic activity" evidence="7">
    <location>
        <position position="268"/>
    </location>
</feature>
<evidence type="ECO:0000313" key="9">
    <source>
        <dbReference type="EMBL" id="ORD95333.1"/>
    </source>
</evidence>
<dbReference type="PANTHER" id="PTHR22748:SF4">
    <property type="entry name" value="DNA-(APURINIC OR APYRIMIDINIC SITE) ENDONUCLEASE 2"/>
    <property type="match status" value="1"/>
</dbReference>
<dbReference type="Pfam" id="PF03372">
    <property type="entry name" value="Exo_endo_phos"/>
    <property type="match status" value="1"/>
</dbReference>
<dbReference type="InterPro" id="IPR005135">
    <property type="entry name" value="Endo/exonuclease/phosphatase"/>
</dbReference>
<dbReference type="EMBL" id="LVKB01000395">
    <property type="protein sequence ID" value="ORD95333.1"/>
    <property type="molecule type" value="Genomic_DNA"/>
</dbReference>
<feature type="site" description="Interaction with DNA substrate" evidence="7">
    <location>
        <position position="291"/>
    </location>
</feature>
<keyword evidence="10" id="KW-1185">Reference proteome</keyword>
<proteinExistence type="inferred from homology"/>
<evidence type="ECO:0000313" key="10">
    <source>
        <dbReference type="Proteomes" id="UP000192356"/>
    </source>
</evidence>
<organism evidence="9 10">
    <name type="scientific">Hepatospora eriocheir</name>
    <dbReference type="NCBI Taxonomy" id="1081669"/>
    <lineage>
        <taxon>Eukaryota</taxon>
        <taxon>Fungi</taxon>
        <taxon>Fungi incertae sedis</taxon>
        <taxon>Microsporidia</taxon>
        <taxon>Hepatosporidae</taxon>
        <taxon>Hepatospora</taxon>
    </lineage>
</organism>
<feature type="site" description="Transition state stabilizer" evidence="7">
    <location>
        <position position="157"/>
    </location>
</feature>
<dbReference type="GO" id="GO:0006284">
    <property type="term" value="P:base-excision repair"/>
    <property type="evidence" value="ECO:0007669"/>
    <property type="project" value="TreeGrafter"/>
</dbReference>
<dbReference type="Proteomes" id="UP000192356">
    <property type="component" value="Unassembled WGS sequence"/>
</dbReference>
<reference evidence="9 10" key="1">
    <citation type="journal article" date="2017" name="Environ. Microbiol.">
        <title>Decay of the glycolytic pathway and adaptation to intranuclear parasitism within Enterocytozoonidae microsporidia.</title>
        <authorList>
            <person name="Wiredu Boakye D."/>
            <person name="Jaroenlak P."/>
            <person name="Prachumwat A."/>
            <person name="Williams T.A."/>
            <person name="Bateman K.S."/>
            <person name="Itsathitphaisarn O."/>
            <person name="Sritunyalucksana K."/>
            <person name="Paszkiewicz K.H."/>
            <person name="Moore K.A."/>
            <person name="Stentiford G.D."/>
            <person name="Williams B.A."/>
        </authorList>
    </citation>
    <scope>NUCLEOTIDE SEQUENCE [LARGE SCALE GENOMIC DNA]</scope>
    <source>
        <strain evidence="9 10">GB1</strain>
    </source>
</reference>
<feature type="active site" evidence="5">
    <location>
        <position position="106"/>
    </location>
</feature>
<evidence type="ECO:0000256" key="2">
    <source>
        <dbReference type="ARBA" id="ARBA00022723"/>
    </source>
</evidence>
<evidence type="ECO:0000256" key="4">
    <source>
        <dbReference type="ARBA" id="ARBA00022842"/>
    </source>
</evidence>
<feature type="active site" description="Proton donor/acceptor" evidence="5">
    <location>
        <position position="155"/>
    </location>
</feature>
<feature type="domain" description="Endonuclease/exonuclease/phosphatase" evidence="8">
    <location>
        <begin position="4"/>
        <end position="291"/>
    </location>
</feature>
<dbReference type="GO" id="GO:0008311">
    <property type="term" value="F:double-stranded DNA 3'-5' DNA exonuclease activity"/>
    <property type="evidence" value="ECO:0007669"/>
    <property type="project" value="TreeGrafter"/>
</dbReference>
<dbReference type="OrthoDB" id="2195130at2759"/>
<comment type="similarity">
    <text evidence="1">Belongs to the DNA repair enzymes AP/ExoA family.</text>
</comment>
<feature type="binding site" evidence="6">
    <location>
        <position position="157"/>
    </location>
    <ligand>
        <name>Mg(2+)</name>
        <dbReference type="ChEBI" id="CHEBI:18420"/>
        <label>1</label>
    </ligand>
</feature>